<evidence type="ECO:0000259" key="11">
    <source>
        <dbReference type="PROSITE" id="PS50157"/>
    </source>
</evidence>
<keyword evidence="13" id="KW-1185">Reference proteome</keyword>
<evidence type="ECO:0000313" key="13">
    <source>
        <dbReference type="Proteomes" id="UP000838756"/>
    </source>
</evidence>
<evidence type="ECO:0000256" key="4">
    <source>
        <dbReference type="ARBA" id="ARBA00022737"/>
    </source>
</evidence>
<dbReference type="PANTHER" id="PTHR23234">
    <property type="entry name" value="ZNF44 PROTEIN"/>
    <property type="match status" value="1"/>
</dbReference>
<dbReference type="Gene3D" id="3.30.160.60">
    <property type="entry name" value="Classic Zinc Finger"/>
    <property type="match status" value="8"/>
</dbReference>
<comment type="similarity">
    <text evidence="2">Belongs to the hunchback C2H2-type zinc-finger protein family.</text>
</comment>
<dbReference type="InterPro" id="IPR036236">
    <property type="entry name" value="Znf_C2H2_sf"/>
</dbReference>
<evidence type="ECO:0000256" key="10">
    <source>
        <dbReference type="SAM" id="MobiDB-lite"/>
    </source>
</evidence>
<reference evidence="12" key="1">
    <citation type="submission" date="2022-03" db="EMBL/GenBank/DDBJ databases">
        <authorList>
            <person name="Lindestad O."/>
        </authorList>
    </citation>
    <scope>NUCLEOTIDE SEQUENCE</scope>
</reference>
<evidence type="ECO:0000256" key="9">
    <source>
        <dbReference type="PROSITE-ProRule" id="PRU00042"/>
    </source>
</evidence>
<dbReference type="SUPFAM" id="SSF57667">
    <property type="entry name" value="beta-beta-alpha zinc fingers"/>
    <property type="match status" value="5"/>
</dbReference>
<organism evidence="12 13">
    <name type="scientific">Pararge aegeria aegeria</name>
    <dbReference type="NCBI Taxonomy" id="348720"/>
    <lineage>
        <taxon>Eukaryota</taxon>
        <taxon>Metazoa</taxon>
        <taxon>Ecdysozoa</taxon>
        <taxon>Arthropoda</taxon>
        <taxon>Hexapoda</taxon>
        <taxon>Insecta</taxon>
        <taxon>Pterygota</taxon>
        <taxon>Neoptera</taxon>
        <taxon>Endopterygota</taxon>
        <taxon>Lepidoptera</taxon>
        <taxon>Glossata</taxon>
        <taxon>Ditrysia</taxon>
        <taxon>Papilionoidea</taxon>
        <taxon>Nymphalidae</taxon>
        <taxon>Satyrinae</taxon>
        <taxon>Satyrini</taxon>
        <taxon>Parargina</taxon>
        <taxon>Pararge</taxon>
    </lineage>
</organism>
<comment type="subcellular location">
    <subcellularLocation>
        <location evidence="1">Nucleus</location>
    </subcellularLocation>
</comment>
<dbReference type="FunFam" id="3.30.160.60:FF:000446">
    <property type="entry name" value="Zinc finger protein"/>
    <property type="match status" value="2"/>
</dbReference>
<dbReference type="InterPro" id="IPR050758">
    <property type="entry name" value="Znf_C2H2-type"/>
</dbReference>
<dbReference type="PROSITE" id="PS50157">
    <property type="entry name" value="ZINC_FINGER_C2H2_2"/>
    <property type="match status" value="8"/>
</dbReference>
<feature type="domain" description="C2H2-type" evidence="11">
    <location>
        <begin position="394"/>
        <end position="417"/>
    </location>
</feature>
<evidence type="ECO:0000256" key="3">
    <source>
        <dbReference type="ARBA" id="ARBA00022723"/>
    </source>
</evidence>
<gene>
    <name evidence="12" type="primary">jg24914</name>
    <name evidence="12" type="ORF">PAEG_LOCUS22861</name>
</gene>
<feature type="domain" description="C2H2-type" evidence="11">
    <location>
        <begin position="338"/>
        <end position="365"/>
    </location>
</feature>
<dbReference type="AlphaFoldDB" id="A0A8S4SAX8"/>
<evidence type="ECO:0000256" key="1">
    <source>
        <dbReference type="ARBA" id="ARBA00004123"/>
    </source>
</evidence>
<dbReference type="OrthoDB" id="6929559at2759"/>
<feature type="domain" description="C2H2-type" evidence="11">
    <location>
        <begin position="366"/>
        <end position="393"/>
    </location>
</feature>
<feature type="domain" description="C2H2-type" evidence="11">
    <location>
        <begin position="226"/>
        <end position="253"/>
    </location>
</feature>
<feature type="domain" description="C2H2-type" evidence="11">
    <location>
        <begin position="282"/>
        <end position="309"/>
    </location>
</feature>
<evidence type="ECO:0000256" key="2">
    <source>
        <dbReference type="ARBA" id="ARBA00007746"/>
    </source>
</evidence>
<comment type="caution">
    <text evidence="12">The sequence shown here is derived from an EMBL/GenBank/DDBJ whole genome shotgun (WGS) entry which is preliminary data.</text>
</comment>
<feature type="domain" description="C2H2-type" evidence="11">
    <location>
        <begin position="310"/>
        <end position="337"/>
    </location>
</feature>
<dbReference type="InterPro" id="IPR013087">
    <property type="entry name" value="Znf_C2H2_type"/>
</dbReference>
<sequence length="461" mass="52925">MVFYGGEFANMLHINIRTYNSPAGYAQKFGTSPDKSAVAYKKPHTSSQENNEKPLPVMNQAKRVECDTDKETQRKHDVKNETENVTDMRKYVPPMKKTYEIQNELSTQIDEKIEDFNNSTCITEPATKRAKYTEPIVNKIENKKTHTAHKKVMETLLNSNPKNINIILLQNDIRQYSYTPKKNLDNNLILHTHDKNELKCNRCGHTTNKKSHLISHLKTHTGEKPFSCNICDYKCITSSGLKKHVKTHTGEKPFSCKVCDYKCITRSGLKKHVRTHTGEKPFTCNVCDYKFIQSGDLKRHMRTHTGEKPFSCNVCDYKCITSSALKKHVRTHTGEKPFTCNVCDYKFIQSGDLKRHMKTHTGEKPFSCNVCDYKCRDTGKLKTHMRTHTGEKPFSCNVCDYKCITSSGLKKHVRTHTVLVWSEASAAATTIPRRAAKQFSVLIRCRVETDLKYRLDKTILL</sequence>
<name>A0A8S4SAX8_9NEOP</name>
<dbReference type="Proteomes" id="UP000838756">
    <property type="component" value="Unassembled WGS sequence"/>
</dbReference>
<protein>
    <submittedName>
        <fullName evidence="12">Jg24914 protein</fullName>
    </submittedName>
</protein>
<dbReference type="GO" id="GO:0005634">
    <property type="term" value="C:nucleus"/>
    <property type="evidence" value="ECO:0007669"/>
    <property type="project" value="UniProtKB-SubCell"/>
</dbReference>
<evidence type="ECO:0000256" key="6">
    <source>
        <dbReference type="ARBA" id="ARBA00022833"/>
    </source>
</evidence>
<proteinExistence type="inferred from homology"/>
<dbReference type="GO" id="GO:0008270">
    <property type="term" value="F:zinc ion binding"/>
    <property type="evidence" value="ECO:0007669"/>
    <property type="project" value="UniProtKB-KW"/>
</dbReference>
<keyword evidence="6" id="KW-0862">Zinc</keyword>
<dbReference type="EMBL" id="CAKXAJ010026097">
    <property type="protein sequence ID" value="CAH2255982.1"/>
    <property type="molecule type" value="Genomic_DNA"/>
</dbReference>
<keyword evidence="7" id="KW-0238">DNA-binding</keyword>
<keyword evidence="5 9" id="KW-0863">Zinc-finger</keyword>
<evidence type="ECO:0000256" key="7">
    <source>
        <dbReference type="ARBA" id="ARBA00023125"/>
    </source>
</evidence>
<evidence type="ECO:0000313" key="12">
    <source>
        <dbReference type="EMBL" id="CAH2255982.1"/>
    </source>
</evidence>
<keyword evidence="4" id="KW-0677">Repeat</keyword>
<dbReference type="SMART" id="SM00355">
    <property type="entry name" value="ZnF_C2H2"/>
    <property type="match status" value="8"/>
</dbReference>
<dbReference type="PROSITE" id="PS00028">
    <property type="entry name" value="ZINC_FINGER_C2H2_1"/>
    <property type="match status" value="7"/>
</dbReference>
<accession>A0A8S4SAX8</accession>
<dbReference type="PANTHER" id="PTHR23234:SF10">
    <property type="entry name" value="RIKEN CDNA 6720489N17 GENE-RELATED"/>
    <property type="match status" value="1"/>
</dbReference>
<feature type="domain" description="C2H2-type" evidence="11">
    <location>
        <begin position="254"/>
        <end position="281"/>
    </location>
</feature>
<evidence type="ECO:0000256" key="5">
    <source>
        <dbReference type="ARBA" id="ARBA00022771"/>
    </source>
</evidence>
<feature type="domain" description="C2H2-type" evidence="11">
    <location>
        <begin position="198"/>
        <end position="225"/>
    </location>
</feature>
<dbReference type="FunFam" id="3.30.160.60:FF:002452">
    <property type="entry name" value="zinc finger protein 142 isoform X4"/>
    <property type="match status" value="1"/>
</dbReference>
<keyword evidence="3" id="KW-0479">Metal-binding</keyword>
<evidence type="ECO:0000256" key="8">
    <source>
        <dbReference type="ARBA" id="ARBA00023242"/>
    </source>
</evidence>
<dbReference type="GO" id="GO:0003677">
    <property type="term" value="F:DNA binding"/>
    <property type="evidence" value="ECO:0007669"/>
    <property type="project" value="UniProtKB-KW"/>
</dbReference>
<dbReference type="Pfam" id="PF00096">
    <property type="entry name" value="zf-C2H2"/>
    <property type="match status" value="7"/>
</dbReference>
<dbReference type="FunFam" id="3.30.160.60:FF:000614">
    <property type="entry name" value="Zinc finger protein 142"/>
    <property type="match status" value="3"/>
</dbReference>
<feature type="region of interest" description="Disordered" evidence="10">
    <location>
        <begin position="33"/>
        <end position="60"/>
    </location>
</feature>
<dbReference type="FunFam" id="3.30.160.60:FF:002104">
    <property type="entry name" value="Si:ch211-266d19.4"/>
    <property type="match status" value="1"/>
</dbReference>
<keyword evidence="8" id="KW-0539">Nucleus</keyword>